<feature type="compositionally biased region" description="Low complexity" evidence="1">
    <location>
        <begin position="91"/>
        <end position="105"/>
    </location>
</feature>
<feature type="compositionally biased region" description="Basic and acidic residues" evidence="1">
    <location>
        <begin position="32"/>
        <end position="87"/>
    </location>
</feature>
<protein>
    <submittedName>
        <fullName evidence="2">Uncharacterized protein</fullName>
    </submittedName>
</protein>
<accession>A0A4S8M3F6</accession>
<organism evidence="2 3">
    <name type="scientific">Dendrothele bispora (strain CBS 962.96)</name>
    <dbReference type="NCBI Taxonomy" id="1314807"/>
    <lineage>
        <taxon>Eukaryota</taxon>
        <taxon>Fungi</taxon>
        <taxon>Dikarya</taxon>
        <taxon>Basidiomycota</taxon>
        <taxon>Agaricomycotina</taxon>
        <taxon>Agaricomycetes</taxon>
        <taxon>Agaricomycetidae</taxon>
        <taxon>Agaricales</taxon>
        <taxon>Agaricales incertae sedis</taxon>
        <taxon>Dendrothele</taxon>
    </lineage>
</organism>
<evidence type="ECO:0000313" key="3">
    <source>
        <dbReference type="Proteomes" id="UP000297245"/>
    </source>
</evidence>
<reference evidence="2 3" key="1">
    <citation type="journal article" date="2019" name="Nat. Ecol. Evol.">
        <title>Megaphylogeny resolves global patterns of mushroom evolution.</title>
        <authorList>
            <person name="Varga T."/>
            <person name="Krizsan K."/>
            <person name="Foldi C."/>
            <person name="Dima B."/>
            <person name="Sanchez-Garcia M."/>
            <person name="Sanchez-Ramirez S."/>
            <person name="Szollosi G.J."/>
            <person name="Szarkandi J.G."/>
            <person name="Papp V."/>
            <person name="Albert L."/>
            <person name="Andreopoulos W."/>
            <person name="Angelini C."/>
            <person name="Antonin V."/>
            <person name="Barry K.W."/>
            <person name="Bougher N.L."/>
            <person name="Buchanan P."/>
            <person name="Buyck B."/>
            <person name="Bense V."/>
            <person name="Catcheside P."/>
            <person name="Chovatia M."/>
            <person name="Cooper J."/>
            <person name="Damon W."/>
            <person name="Desjardin D."/>
            <person name="Finy P."/>
            <person name="Geml J."/>
            <person name="Haridas S."/>
            <person name="Hughes K."/>
            <person name="Justo A."/>
            <person name="Karasinski D."/>
            <person name="Kautmanova I."/>
            <person name="Kiss B."/>
            <person name="Kocsube S."/>
            <person name="Kotiranta H."/>
            <person name="LaButti K.M."/>
            <person name="Lechner B.E."/>
            <person name="Liimatainen K."/>
            <person name="Lipzen A."/>
            <person name="Lukacs Z."/>
            <person name="Mihaltcheva S."/>
            <person name="Morgado L.N."/>
            <person name="Niskanen T."/>
            <person name="Noordeloos M.E."/>
            <person name="Ohm R.A."/>
            <person name="Ortiz-Santana B."/>
            <person name="Ovrebo C."/>
            <person name="Racz N."/>
            <person name="Riley R."/>
            <person name="Savchenko A."/>
            <person name="Shiryaev A."/>
            <person name="Soop K."/>
            <person name="Spirin V."/>
            <person name="Szebenyi C."/>
            <person name="Tomsovsky M."/>
            <person name="Tulloss R.E."/>
            <person name="Uehling J."/>
            <person name="Grigoriev I.V."/>
            <person name="Vagvolgyi C."/>
            <person name="Papp T."/>
            <person name="Martin F.M."/>
            <person name="Miettinen O."/>
            <person name="Hibbett D.S."/>
            <person name="Nagy L.G."/>
        </authorList>
    </citation>
    <scope>NUCLEOTIDE SEQUENCE [LARGE SCALE GENOMIC DNA]</scope>
    <source>
        <strain evidence="2 3">CBS 962.96</strain>
    </source>
</reference>
<proteinExistence type="predicted"/>
<gene>
    <name evidence="2" type="ORF">K435DRAFT_797157</name>
</gene>
<evidence type="ECO:0000256" key="1">
    <source>
        <dbReference type="SAM" id="MobiDB-lite"/>
    </source>
</evidence>
<keyword evidence="3" id="KW-1185">Reference proteome</keyword>
<name>A0A4S8M3F6_DENBC</name>
<sequence>MILSIESPFIPFGETSNAVLPAPSLPRILNGKPERKEREREVGKKAKREERKGKEEEKSKEKKYLVTAGKEKGSRGEEDRRGEEYRRRPGKMPYMMQPVQPVQPS</sequence>
<feature type="region of interest" description="Disordered" evidence="1">
    <location>
        <begin position="1"/>
        <end position="105"/>
    </location>
</feature>
<dbReference type="EMBL" id="ML179171">
    <property type="protein sequence ID" value="THU96689.1"/>
    <property type="molecule type" value="Genomic_DNA"/>
</dbReference>
<dbReference type="Proteomes" id="UP000297245">
    <property type="component" value="Unassembled WGS sequence"/>
</dbReference>
<dbReference type="AlphaFoldDB" id="A0A4S8M3F6"/>
<evidence type="ECO:0000313" key="2">
    <source>
        <dbReference type="EMBL" id="THU96689.1"/>
    </source>
</evidence>